<evidence type="ECO:0008006" key="4">
    <source>
        <dbReference type="Google" id="ProtNLM"/>
    </source>
</evidence>
<feature type="transmembrane region" description="Helical" evidence="1">
    <location>
        <begin position="65"/>
        <end position="82"/>
    </location>
</feature>
<feature type="transmembrane region" description="Helical" evidence="1">
    <location>
        <begin position="20"/>
        <end position="39"/>
    </location>
</feature>
<organism evidence="2 3">
    <name type="scientific">Cyclobacterium amurskyense</name>
    <dbReference type="NCBI Taxonomy" id="320787"/>
    <lineage>
        <taxon>Bacteria</taxon>
        <taxon>Pseudomonadati</taxon>
        <taxon>Bacteroidota</taxon>
        <taxon>Cytophagia</taxon>
        <taxon>Cytophagales</taxon>
        <taxon>Cyclobacteriaceae</taxon>
        <taxon>Cyclobacterium</taxon>
    </lineage>
</organism>
<feature type="transmembrane region" description="Helical" evidence="1">
    <location>
        <begin position="368"/>
        <end position="386"/>
    </location>
</feature>
<evidence type="ECO:0000256" key="1">
    <source>
        <dbReference type="SAM" id="Phobius"/>
    </source>
</evidence>
<keyword evidence="1" id="KW-0472">Membrane</keyword>
<evidence type="ECO:0000313" key="3">
    <source>
        <dbReference type="Proteomes" id="UP000036520"/>
    </source>
</evidence>
<feature type="transmembrane region" description="Helical" evidence="1">
    <location>
        <begin position="344"/>
        <end position="362"/>
    </location>
</feature>
<accession>A0A0H4PJ74</accession>
<proteinExistence type="predicted"/>
<protein>
    <recommendedName>
        <fullName evidence="4">Glycosyltransferase RgtA/B/C/D-like domain-containing protein</fullName>
    </recommendedName>
</protein>
<keyword evidence="3" id="KW-1185">Reference proteome</keyword>
<feature type="transmembrane region" description="Helical" evidence="1">
    <location>
        <begin position="208"/>
        <end position="228"/>
    </location>
</feature>
<feature type="transmembrane region" description="Helical" evidence="1">
    <location>
        <begin position="88"/>
        <end position="106"/>
    </location>
</feature>
<sequence>MVVKGILAMGIIKKEASDLLILLVLFLIVSFFIFNHLGVKNVTDSARYLDYARNLEDGFYIEKHNFWYIGYVILIFIVHALTGSYNELNLILFQYLYSLFGLVFLYKTIKIFHGTTPTPLIGGVLFLVFIEISIWNSYILCESSYFNNIVFTFYFLAKTFIQKKFTVTNIALSVFFTILTTFSKPTGIVIILSIASTAYLYFWLHSKWHLRIKIITFFLVYFMIGYLINMMIETFQIIENYQFGEIIYNILSLPQKAEYNSLTHTVPELNLLPPQFPPLIRLIHFIFFNFEFWCILFLKKIYFFLMHIRPYWSLKHNLYNIIILLPINILALWQIVITNNFVKFFILIYLVLHILIVGITTVDWDGRFFLPLIPIIIIFAAQRIYILNASLKHYISLKL</sequence>
<keyword evidence="1" id="KW-1133">Transmembrane helix</keyword>
<dbReference type="AlphaFoldDB" id="A0A0H4PJ74"/>
<keyword evidence="1" id="KW-0812">Transmembrane</keyword>
<feature type="transmembrane region" description="Helical" evidence="1">
    <location>
        <begin position="279"/>
        <end position="298"/>
    </location>
</feature>
<name>A0A0H4PJ74_9BACT</name>
<dbReference type="EMBL" id="CP012040">
    <property type="protein sequence ID" value="AKP52983.1"/>
    <property type="molecule type" value="Genomic_DNA"/>
</dbReference>
<dbReference type="Proteomes" id="UP000036520">
    <property type="component" value="Chromosome"/>
</dbReference>
<evidence type="ECO:0000313" key="2">
    <source>
        <dbReference type="EMBL" id="AKP52983.1"/>
    </source>
</evidence>
<gene>
    <name evidence="2" type="ORF">CA2015_3604</name>
</gene>
<feature type="transmembrane region" description="Helical" evidence="1">
    <location>
        <begin position="173"/>
        <end position="202"/>
    </location>
</feature>
<feature type="transmembrane region" description="Helical" evidence="1">
    <location>
        <begin position="118"/>
        <end position="139"/>
    </location>
</feature>
<dbReference type="KEGG" id="camu:CA2015_3604"/>
<feature type="transmembrane region" description="Helical" evidence="1">
    <location>
        <begin position="318"/>
        <end position="337"/>
    </location>
</feature>
<reference evidence="2 3" key="1">
    <citation type="submission" date="2015-07" db="EMBL/GenBank/DDBJ databases">
        <authorList>
            <person name="Kim K.M."/>
        </authorList>
    </citation>
    <scope>NUCLEOTIDE SEQUENCE [LARGE SCALE GENOMIC DNA]</scope>
    <source>
        <strain evidence="2 3">KCTC 12363</strain>
    </source>
</reference>